<accession>A0ABS9BJI8</accession>
<dbReference type="Pfam" id="PF00005">
    <property type="entry name" value="ABC_tran"/>
    <property type="match status" value="2"/>
</dbReference>
<gene>
    <name evidence="4" type="ORF">L0U88_10215</name>
</gene>
<organism evidence="4 5">
    <name type="scientific">Flavihumibacter fluminis</name>
    <dbReference type="NCBI Taxonomy" id="2909236"/>
    <lineage>
        <taxon>Bacteria</taxon>
        <taxon>Pseudomonadati</taxon>
        <taxon>Bacteroidota</taxon>
        <taxon>Chitinophagia</taxon>
        <taxon>Chitinophagales</taxon>
        <taxon>Chitinophagaceae</taxon>
        <taxon>Flavihumibacter</taxon>
    </lineage>
</organism>
<dbReference type="CDD" id="cd03221">
    <property type="entry name" value="ABCF_EF-3"/>
    <property type="match status" value="2"/>
</dbReference>
<dbReference type="GO" id="GO:0005524">
    <property type="term" value="F:ATP binding"/>
    <property type="evidence" value="ECO:0007669"/>
    <property type="project" value="UniProtKB-KW"/>
</dbReference>
<keyword evidence="2 4" id="KW-0067">ATP-binding</keyword>
<evidence type="ECO:0000313" key="5">
    <source>
        <dbReference type="Proteomes" id="UP001200145"/>
    </source>
</evidence>
<proteinExistence type="predicted"/>
<evidence type="ECO:0000256" key="2">
    <source>
        <dbReference type="ARBA" id="ARBA00022840"/>
    </source>
</evidence>
<evidence type="ECO:0000313" key="4">
    <source>
        <dbReference type="EMBL" id="MCF1714999.1"/>
    </source>
</evidence>
<comment type="caution">
    <text evidence="4">The sequence shown here is derived from an EMBL/GenBank/DDBJ whole genome shotgun (WGS) entry which is preliminary data.</text>
</comment>
<dbReference type="SMART" id="SM00382">
    <property type="entry name" value="AAA"/>
    <property type="match status" value="1"/>
</dbReference>
<dbReference type="PANTHER" id="PTHR42855">
    <property type="entry name" value="ABC TRANSPORTER ATP-BINDING SUBUNIT"/>
    <property type="match status" value="1"/>
</dbReference>
<evidence type="ECO:0000259" key="3">
    <source>
        <dbReference type="PROSITE" id="PS50893"/>
    </source>
</evidence>
<dbReference type="Proteomes" id="UP001200145">
    <property type="component" value="Unassembled WGS sequence"/>
</dbReference>
<dbReference type="InterPro" id="IPR003593">
    <property type="entry name" value="AAA+_ATPase"/>
</dbReference>
<dbReference type="InterPro" id="IPR027417">
    <property type="entry name" value="P-loop_NTPase"/>
</dbReference>
<dbReference type="SUPFAM" id="SSF52540">
    <property type="entry name" value="P-loop containing nucleoside triphosphate hydrolases"/>
    <property type="match status" value="2"/>
</dbReference>
<dbReference type="InterPro" id="IPR032781">
    <property type="entry name" value="ABC_tran_Xtn"/>
</dbReference>
<name>A0ABS9BJI8_9BACT</name>
<evidence type="ECO:0000256" key="1">
    <source>
        <dbReference type="ARBA" id="ARBA00022741"/>
    </source>
</evidence>
<dbReference type="PROSITE" id="PS50893">
    <property type="entry name" value="ABC_TRANSPORTER_2"/>
    <property type="match status" value="2"/>
</dbReference>
<reference evidence="4 5" key="1">
    <citation type="submission" date="2022-01" db="EMBL/GenBank/DDBJ databases">
        <title>Flavihumibacter sp. nov., isolated from sediment of a river.</title>
        <authorList>
            <person name="Liu H."/>
        </authorList>
    </citation>
    <scope>NUCLEOTIDE SEQUENCE [LARGE SCALE GENOMIC DNA]</scope>
    <source>
        <strain evidence="4 5">RY-1</strain>
    </source>
</reference>
<protein>
    <submittedName>
        <fullName evidence="4">ATP-binding cassette domain-containing protein</fullName>
    </submittedName>
</protein>
<feature type="domain" description="ABC transporter" evidence="3">
    <location>
        <begin position="29"/>
        <end position="286"/>
    </location>
</feature>
<dbReference type="RefSeq" id="WP_234865950.1">
    <property type="nucleotide sequence ID" value="NZ_JAKEVY010000002.1"/>
</dbReference>
<dbReference type="Pfam" id="PF12848">
    <property type="entry name" value="ABC_tran_Xtn"/>
    <property type="match status" value="1"/>
</dbReference>
<dbReference type="PANTHER" id="PTHR42855:SF2">
    <property type="entry name" value="DRUG RESISTANCE ABC TRANSPORTER,ATP-BINDING PROTEIN"/>
    <property type="match status" value="1"/>
</dbReference>
<sequence length="573" mass="64154">MGLPSSSSFLPFLHLPYLCASKEGDFIMISVNNVTLSFGKRVLFDEVNLNFTKGNCYGVIGANGAGKSTFLKILSGEIEPTKGSVSISPGERLAVLKQNHFAYDNITVLNTVLMGHQKMWEVMQERDAIYAKADFSEEDGMRAGELEGEFGEMGGYTAESDAGSMLGELGVPESFHQSLLKDIPGNLKVRVLLAQALFGNPDILLLDEPTNGLDIETISWLENFLADYENIVLVVSHDRHFLDAICTHVADVDRQKIKIFTGNYTFWYESSQLMSRQINDKNKKVEEKRAALMEFIARFSANASKSKQATSRKKALEKLTIEEIEPSNRRYPGIIFQPLREVGNQILNVEKLSASVDGRPLFNNVSFSVNKNDKIAILSKDPLAATAFYEIINNKRKADKGSFEWGTTITSAYLPVENNEFFTEGLSLLEWLRQFVPAHVTDADEPFLRGFLGKMLFSGDDIMKKTNVLSGGEKVRCMVSRMMLQNPNLIMLDQPTNHLDLESIQSFNEGCQNFPGIVLLTSHDHTFMQTVANRIIELTPNGIIDRLMSFDEYLEDDRVKKLKAEMYGEAVPA</sequence>
<dbReference type="InterPro" id="IPR003439">
    <property type="entry name" value="ABC_transporter-like_ATP-bd"/>
</dbReference>
<dbReference type="EMBL" id="JAKEVY010000002">
    <property type="protein sequence ID" value="MCF1714999.1"/>
    <property type="molecule type" value="Genomic_DNA"/>
</dbReference>
<dbReference type="InterPro" id="IPR051309">
    <property type="entry name" value="ABCF_ATPase"/>
</dbReference>
<feature type="domain" description="ABC transporter" evidence="3">
    <location>
        <begin position="347"/>
        <end position="566"/>
    </location>
</feature>
<dbReference type="Gene3D" id="3.40.50.300">
    <property type="entry name" value="P-loop containing nucleotide triphosphate hydrolases"/>
    <property type="match status" value="2"/>
</dbReference>
<keyword evidence="5" id="KW-1185">Reference proteome</keyword>
<keyword evidence="1" id="KW-0547">Nucleotide-binding</keyword>